<dbReference type="Pfam" id="PF23416">
    <property type="entry name" value="DUF7107"/>
    <property type="match status" value="1"/>
</dbReference>
<organism evidence="3">
    <name type="scientific">Trichuris suis</name>
    <name type="common">pig whipworm</name>
    <dbReference type="NCBI Taxonomy" id="68888"/>
    <lineage>
        <taxon>Eukaryota</taxon>
        <taxon>Metazoa</taxon>
        <taxon>Ecdysozoa</taxon>
        <taxon>Nematoda</taxon>
        <taxon>Enoplea</taxon>
        <taxon>Dorylaimia</taxon>
        <taxon>Trichinellida</taxon>
        <taxon>Trichuridae</taxon>
        <taxon>Trichuris</taxon>
    </lineage>
</organism>
<gene>
    <name evidence="3" type="ORF">M514_07686</name>
</gene>
<reference evidence="3" key="1">
    <citation type="journal article" date="2014" name="Nat. Genet.">
        <title>Genome and transcriptome of the porcine whipworm Trichuris suis.</title>
        <authorList>
            <person name="Jex A.R."/>
            <person name="Nejsum P."/>
            <person name="Schwarz E.M."/>
            <person name="Hu L."/>
            <person name="Young N.D."/>
            <person name="Hall R.S."/>
            <person name="Korhonen P.K."/>
            <person name="Liao S."/>
            <person name="Thamsborg S."/>
            <person name="Xia J."/>
            <person name="Xu P."/>
            <person name="Wang S."/>
            <person name="Scheerlinck J.P."/>
            <person name="Hofmann A."/>
            <person name="Sternberg P.W."/>
            <person name="Wang J."/>
            <person name="Gasser R.B."/>
        </authorList>
    </citation>
    <scope>NUCLEOTIDE SEQUENCE [LARGE SCALE GENOMIC DNA]</scope>
    <source>
        <strain evidence="3">DCEP-RM93F</strain>
    </source>
</reference>
<sequence>MVYLSTDLAMVIVDTTKANENIDSSRSFANFADTLCRVRCEEMLKQGYLQKQSKRDYATNAINDVSLSGDKGCKEHIDCGGQQVCFDGACKTSYPTKERCSKADQCCSACACRYGRCWKPTQPKTLLQDSVSVGGKKKKIVGMKQVESLTGMKGKDSLHIGSGQHREADRFENVVSSHNVGHTIRGNGMIVQHSSNKSSEKFSATQKKHNLSSNSNSKFTSKEAHEGEVTAHGSKATFGKLTSSSHIETGAYNSHGDGSISQTFYSVETSTKLSRLNEAQMLVRMLQSSLESLMLSNSTLTTDGLECHESSCICDGFTCLQKISRLLDEQHSTLSAQLSAEQSSNNPSGDGQLDKPSLLPHHFDQRSLVSRLSNASSILLMNLTSNA</sequence>
<feature type="compositionally biased region" description="Basic and acidic residues" evidence="1">
    <location>
        <begin position="220"/>
        <end position="229"/>
    </location>
</feature>
<dbReference type="EMBL" id="KL367606">
    <property type="protein sequence ID" value="KFD61935.1"/>
    <property type="molecule type" value="Genomic_DNA"/>
</dbReference>
<evidence type="ECO:0000256" key="1">
    <source>
        <dbReference type="SAM" id="MobiDB-lite"/>
    </source>
</evidence>
<dbReference type="InterPro" id="IPR055531">
    <property type="entry name" value="DUF7107"/>
</dbReference>
<accession>A0A085MXI9</accession>
<evidence type="ECO:0000259" key="2">
    <source>
        <dbReference type="Pfam" id="PF23416"/>
    </source>
</evidence>
<name>A0A085MXI9_9BILA</name>
<evidence type="ECO:0000313" key="3">
    <source>
        <dbReference type="EMBL" id="KFD61935.1"/>
    </source>
</evidence>
<proteinExistence type="predicted"/>
<feature type="domain" description="DUF7107" evidence="2">
    <location>
        <begin position="73"/>
        <end position="119"/>
    </location>
</feature>
<feature type="compositionally biased region" description="Polar residues" evidence="1">
    <location>
        <begin position="193"/>
        <end position="205"/>
    </location>
</feature>
<feature type="region of interest" description="Disordered" evidence="1">
    <location>
        <begin position="193"/>
        <end position="232"/>
    </location>
</feature>
<dbReference type="AlphaFoldDB" id="A0A085MXI9"/>
<dbReference type="Proteomes" id="UP000030758">
    <property type="component" value="Unassembled WGS sequence"/>
</dbReference>
<protein>
    <recommendedName>
        <fullName evidence="2">DUF7107 domain-containing protein</fullName>
    </recommendedName>
</protein>